<dbReference type="PANTHER" id="PTHR34389">
    <property type="entry name" value="L-RHAMNOSE MUTAROTASE"/>
    <property type="match status" value="1"/>
</dbReference>
<dbReference type="InterPro" id="IPR008000">
    <property type="entry name" value="Rham/fucose_mutarotase"/>
</dbReference>
<dbReference type="GO" id="GO:0062192">
    <property type="term" value="F:L-rhamnose mutarotase activity"/>
    <property type="evidence" value="ECO:0007669"/>
    <property type="project" value="UniProtKB-EC"/>
</dbReference>
<dbReference type="SUPFAM" id="SSF54909">
    <property type="entry name" value="Dimeric alpha+beta barrel"/>
    <property type="match status" value="1"/>
</dbReference>
<keyword evidence="2" id="KW-1185">Reference proteome</keyword>
<comment type="caution">
    <text evidence="1">The sequence shown here is derived from an EMBL/GenBank/DDBJ whole genome shotgun (WGS) entry which is preliminary data.</text>
</comment>
<organism evidence="1 2">
    <name type="scientific">Arthrobacter bambusae</name>
    <dbReference type="NCBI Taxonomy" id="1338426"/>
    <lineage>
        <taxon>Bacteria</taxon>
        <taxon>Bacillati</taxon>
        <taxon>Actinomycetota</taxon>
        <taxon>Actinomycetes</taxon>
        <taxon>Micrococcales</taxon>
        <taxon>Micrococcaceae</taxon>
        <taxon>Arthrobacter</taxon>
    </lineage>
</organism>
<dbReference type="EC" id="5.1.3.32" evidence="1"/>
<accession>A0ABV2P3A5</accession>
<keyword evidence="1" id="KW-0413">Isomerase</keyword>
<dbReference type="Pfam" id="PF05336">
    <property type="entry name" value="rhaM"/>
    <property type="match status" value="1"/>
</dbReference>
<dbReference type="RefSeq" id="WP_354227340.1">
    <property type="nucleotide sequence ID" value="NZ_JBEPSN010000002.1"/>
</dbReference>
<dbReference type="Gene3D" id="3.30.70.100">
    <property type="match status" value="1"/>
</dbReference>
<dbReference type="GeneID" id="92751980"/>
<protein>
    <submittedName>
        <fullName evidence="1">L-rhamnose mutarotase</fullName>
        <ecNumber evidence="1">5.1.3.32</ecNumber>
    </submittedName>
</protein>
<proteinExistence type="predicted"/>
<dbReference type="PANTHER" id="PTHR34389:SF2">
    <property type="entry name" value="L-RHAMNOSE MUTAROTASE"/>
    <property type="match status" value="1"/>
</dbReference>
<dbReference type="EMBL" id="JBEPSN010000002">
    <property type="protein sequence ID" value="MET4539254.1"/>
    <property type="molecule type" value="Genomic_DNA"/>
</dbReference>
<sequence>MRVCFRSSVHPELMAEYKQRHAAVWPEMLKALKDAGWNNYSLFLAPDGQLIGYLECEDYKAAQARMAVTEVNGRWQAEMATLFANSDLPPDQGFEIVEEVFNLEDQLAAADSVKEPYAVTDAVTGAHINTDSAAHEYQKEQA</sequence>
<evidence type="ECO:0000313" key="2">
    <source>
        <dbReference type="Proteomes" id="UP001549307"/>
    </source>
</evidence>
<gene>
    <name evidence="1" type="ORF">ABIE37_001026</name>
</gene>
<evidence type="ECO:0000313" key="1">
    <source>
        <dbReference type="EMBL" id="MET4539254.1"/>
    </source>
</evidence>
<dbReference type="Proteomes" id="UP001549307">
    <property type="component" value="Unassembled WGS sequence"/>
</dbReference>
<reference evidence="1 2" key="1">
    <citation type="submission" date="2024-06" db="EMBL/GenBank/DDBJ databases">
        <title>Sorghum-associated microbial communities from plants grown in Nebraska, USA.</title>
        <authorList>
            <person name="Schachtman D."/>
        </authorList>
    </citation>
    <scope>NUCLEOTIDE SEQUENCE [LARGE SCALE GENOMIC DNA]</scope>
    <source>
        <strain evidence="1 2">3552</strain>
    </source>
</reference>
<name>A0ABV2P3A5_9MICC</name>
<dbReference type="InterPro" id="IPR011008">
    <property type="entry name" value="Dimeric_a/b-barrel"/>
</dbReference>